<evidence type="ECO:0000313" key="2">
    <source>
        <dbReference type="Proteomes" id="UP000241818"/>
    </source>
</evidence>
<sequence length="54" mass="5832">MAWCCVITIFIFGSVRDNDPYGKLPMRKDCFLPEDSGLGDVQYQSGSALKGGGS</sequence>
<name>A0A2T3BEH1_AMORE</name>
<protein>
    <submittedName>
        <fullName evidence="1">Uncharacterized protein</fullName>
    </submittedName>
</protein>
<dbReference type="GeneID" id="36574236"/>
<evidence type="ECO:0000313" key="1">
    <source>
        <dbReference type="EMBL" id="PSS27775.1"/>
    </source>
</evidence>
<gene>
    <name evidence="1" type="ORF">M430DRAFT_32370</name>
</gene>
<accession>A0A2T3BEH1</accession>
<dbReference type="Proteomes" id="UP000241818">
    <property type="component" value="Unassembled WGS sequence"/>
</dbReference>
<reference evidence="1 2" key="1">
    <citation type="journal article" date="2018" name="New Phytol.">
        <title>Comparative genomics and transcriptomics depict ericoid mycorrhizal fungi as versatile saprotrophs and plant mutualists.</title>
        <authorList>
            <person name="Martino E."/>
            <person name="Morin E."/>
            <person name="Grelet G.A."/>
            <person name="Kuo A."/>
            <person name="Kohler A."/>
            <person name="Daghino S."/>
            <person name="Barry K.W."/>
            <person name="Cichocki N."/>
            <person name="Clum A."/>
            <person name="Dockter R.B."/>
            <person name="Hainaut M."/>
            <person name="Kuo R.C."/>
            <person name="LaButti K."/>
            <person name="Lindahl B.D."/>
            <person name="Lindquist E.A."/>
            <person name="Lipzen A."/>
            <person name="Khouja H.R."/>
            <person name="Magnuson J."/>
            <person name="Murat C."/>
            <person name="Ohm R.A."/>
            <person name="Singer S.W."/>
            <person name="Spatafora J.W."/>
            <person name="Wang M."/>
            <person name="Veneault-Fourrey C."/>
            <person name="Henrissat B."/>
            <person name="Grigoriev I.V."/>
            <person name="Martin F.M."/>
            <person name="Perotto S."/>
        </authorList>
    </citation>
    <scope>NUCLEOTIDE SEQUENCE [LARGE SCALE GENOMIC DNA]</scope>
    <source>
        <strain evidence="1 2">ATCC 22711</strain>
    </source>
</reference>
<dbReference type="AlphaFoldDB" id="A0A2T3BEH1"/>
<organism evidence="1 2">
    <name type="scientific">Amorphotheca resinae ATCC 22711</name>
    <dbReference type="NCBI Taxonomy" id="857342"/>
    <lineage>
        <taxon>Eukaryota</taxon>
        <taxon>Fungi</taxon>
        <taxon>Dikarya</taxon>
        <taxon>Ascomycota</taxon>
        <taxon>Pezizomycotina</taxon>
        <taxon>Leotiomycetes</taxon>
        <taxon>Helotiales</taxon>
        <taxon>Amorphothecaceae</taxon>
        <taxon>Amorphotheca</taxon>
    </lineage>
</organism>
<keyword evidence="2" id="KW-1185">Reference proteome</keyword>
<dbReference type="EMBL" id="KZ679006">
    <property type="protein sequence ID" value="PSS27775.1"/>
    <property type="molecule type" value="Genomic_DNA"/>
</dbReference>
<dbReference type="InParanoid" id="A0A2T3BEH1"/>
<dbReference type="RefSeq" id="XP_024725300.1">
    <property type="nucleotide sequence ID" value="XM_024866155.1"/>
</dbReference>
<proteinExistence type="predicted"/>